<proteinExistence type="predicted"/>
<evidence type="ECO:0000313" key="1">
    <source>
        <dbReference type="EMBL" id="RWR77492.1"/>
    </source>
</evidence>
<dbReference type="EMBL" id="QPKB01000002">
    <property type="protein sequence ID" value="RWR77492.1"/>
    <property type="molecule type" value="Genomic_DNA"/>
</dbReference>
<gene>
    <name evidence="1" type="ORF">CKAN_00598000</name>
</gene>
<sequence>MKEGGEIRQGDLGLLIKPTGSSYLEREHWWQGGGTTRCKVLVFGERDGDIYTLSNNAFLWYIKSNVQT</sequence>
<name>A0A3S3MYU5_9MAGN</name>
<dbReference type="AlphaFoldDB" id="A0A3S3MYU5"/>
<comment type="caution">
    <text evidence="1">The sequence shown here is derived from an EMBL/GenBank/DDBJ whole genome shotgun (WGS) entry which is preliminary data.</text>
</comment>
<dbReference type="Proteomes" id="UP000283530">
    <property type="component" value="Unassembled WGS sequence"/>
</dbReference>
<keyword evidence="2" id="KW-1185">Reference proteome</keyword>
<accession>A0A3S3MYU5</accession>
<protein>
    <submittedName>
        <fullName evidence="1">Uncharacterized protein</fullName>
    </submittedName>
</protein>
<evidence type="ECO:0000313" key="2">
    <source>
        <dbReference type="Proteomes" id="UP000283530"/>
    </source>
</evidence>
<reference evidence="1 2" key="1">
    <citation type="journal article" date="2019" name="Nat. Plants">
        <title>Stout camphor tree genome fills gaps in understanding of flowering plant genome evolution.</title>
        <authorList>
            <person name="Chaw S.M."/>
            <person name="Liu Y.C."/>
            <person name="Wu Y.W."/>
            <person name="Wang H.Y."/>
            <person name="Lin C.I."/>
            <person name="Wu C.S."/>
            <person name="Ke H.M."/>
            <person name="Chang L.Y."/>
            <person name="Hsu C.Y."/>
            <person name="Yang H.T."/>
            <person name="Sudianto E."/>
            <person name="Hsu M.H."/>
            <person name="Wu K.P."/>
            <person name="Wang L.N."/>
            <person name="Leebens-Mack J.H."/>
            <person name="Tsai I.J."/>
        </authorList>
    </citation>
    <scope>NUCLEOTIDE SEQUENCE [LARGE SCALE GENOMIC DNA]</scope>
    <source>
        <strain evidence="2">cv. Chaw 1501</strain>
        <tissue evidence="1">Young leaves</tissue>
    </source>
</reference>
<organism evidence="1 2">
    <name type="scientific">Cinnamomum micranthum f. kanehirae</name>
    <dbReference type="NCBI Taxonomy" id="337451"/>
    <lineage>
        <taxon>Eukaryota</taxon>
        <taxon>Viridiplantae</taxon>
        <taxon>Streptophyta</taxon>
        <taxon>Embryophyta</taxon>
        <taxon>Tracheophyta</taxon>
        <taxon>Spermatophyta</taxon>
        <taxon>Magnoliopsida</taxon>
        <taxon>Magnoliidae</taxon>
        <taxon>Laurales</taxon>
        <taxon>Lauraceae</taxon>
        <taxon>Cinnamomum</taxon>
    </lineage>
</organism>